<reference evidence="1" key="1">
    <citation type="submission" date="2018-02" db="EMBL/GenBank/DDBJ databases">
        <title>Rhizophora mucronata_Transcriptome.</title>
        <authorList>
            <person name="Meera S.P."/>
            <person name="Sreeshan A."/>
            <person name="Augustine A."/>
        </authorList>
    </citation>
    <scope>NUCLEOTIDE SEQUENCE</scope>
    <source>
        <tissue evidence="1">Leaf</tissue>
    </source>
</reference>
<protein>
    <submittedName>
        <fullName evidence="1">Uncharacterized protein</fullName>
    </submittedName>
</protein>
<organism evidence="1">
    <name type="scientific">Rhizophora mucronata</name>
    <name type="common">Asiatic mangrove</name>
    <dbReference type="NCBI Taxonomy" id="61149"/>
    <lineage>
        <taxon>Eukaryota</taxon>
        <taxon>Viridiplantae</taxon>
        <taxon>Streptophyta</taxon>
        <taxon>Embryophyta</taxon>
        <taxon>Tracheophyta</taxon>
        <taxon>Spermatophyta</taxon>
        <taxon>Magnoliopsida</taxon>
        <taxon>eudicotyledons</taxon>
        <taxon>Gunneridae</taxon>
        <taxon>Pentapetalae</taxon>
        <taxon>rosids</taxon>
        <taxon>fabids</taxon>
        <taxon>Malpighiales</taxon>
        <taxon>Rhizophoraceae</taxon>
        <taxon>Rhizophora</taxon>
    </lineage>
</organism>
<dbReference type="EMBL" id="GGEC01090608">
    <property type="protein sequence ID" value="MBX71092.1"/>
    <property type="molecule type" value="Transcribed_RNA"/>
</dbReference>
<accession>A0A2P2QVQ0</accession>
<evidence type="ECO:0000313" key="1">
    <source>
        <dbReference type="EMBL" id="MBX71092.1"/>
    </source>
</evidence>
<proteinExistence type="predicted"/>
<dbReference type="AlphaFoldDB" id="A0A2P2QVQ0"/>
<name>A0A2P2QVQ0_RHIMU</name>
<sequence length="26" mass="3140">MVHVEQWAWLLMSVDYHFSVGSTFIR</sequence>